<sequence length="171" mass="18375">MADSSSKKLPSSSGGTKSRPGRDIFYEPSNYSNNVAPTSSDDSKSDAYSRISTMSSLSERITRSSYWPQPDAFSEGSSKFDDDVASTAARISRSSYVASQLSGASSAPPWLVHGSSSVASQTNSNATRPDRIQVFDSSSNYSSQQTSTGHDQYKLSNYGRIAGVQNRGRNK</sequence>
<feature type="compositionally biased region" description="Polar residues" evidence="1">
    <location>
        <begin position="29"/>
        <end position="40"/>
    </location>
</feature>
<dbReference type="Proteomes" id="UP000237000">
    <property type="component" value="Unassembled WGS sequence"/>
</dbReference>
<comment type="caution">
    <text evidence="2">The sequence shown here is derived from an EMBL/GenBank/DDBJ whole genome shotgun (WGS) entry which is preliminary data.</text>
</comment>
<proteinExistence type="predicted"/>
<gene>
    <name evidence="2" type="ORF">TorRG33x02_328680</name>
</gene>
<dbReference type="InParanoid" id="A0A2P5B9K5"/>
<protein>
    <submittedName>
        <fullName evidence="2">Uncharacterized protein</fullName>
    </submittedName>
</protein>
<keyword evidence="3" id="KW-1185">Reference proteome</keyword>
<feature type="compositionally biased region" description="Low complexity" evidence="1">
    <location>
        <begin position="137"/>
        <end position="148"/>
    </location>
</feature>
<evidence type="ECO:0000256" key="1">
    <source>
        <dbReference type="SAM" id="MobiDB-lite"/>
    </source>
</evidence>
<evidence type="ECO:0000313" key="3">
    <source>
        <dbReference type="Proteomes" id="UP000237000"/>
    </source>
</evidence>
<organism evidence="2 3">
    <name type="scientific">Trema orientale</name>
    <name type="common">Charcoal tree</name>
    <name type="synonym">Celtis orientalis</name>
    <dbReference type="NCBI Taxonomy" id="63057"/>
    <lineage>
        <taxon>Eukaryota</taxon>
        <taxon>Viridiplantae</taxon>
        <taxon>Streptophyta</taxon>
        <taxon>Embryophyta</taxon>
        <taxon>Tracheophyta</taxon>
        <taxon>Spermatophyta</taxon>
        <taxon>Magnoliopsida</taxon>
        <taxon>eudicotyledons</taxon>
        <taxon>Gunneridae</taxon>
        <taxon>Pentapetalae</taxon>
        <taxon>rosids</taxon>
        <taxon>fabids</taxon>
        <taxon>Rosales</taxon>
        <taxon>Cannabaceae</taxon>
        <taxon>Trema</taxon>
    </lineage>
</organism>
<reference evidence="3" key="1">
    <citation type="submission" date="2016-06" db="EMBL/GenBank/DDBJ databases">
        <title>Parallel loss of symbiosis genes in relatives of nitrogen-fixing non-legume Parasponia.</title>
        <authorList>
            <person name="Van Velzen R."/>
            <person name="Holmer R."/>
            <person name="Bu F."/>
            <person name="Rutten L."/>
            <person name="Van Zeijl A."/>
            <person name="Liu W."/>
            <person name="Santuari L."/>
            <person name="Cao Q."/>
            <person name="Sharma T."/>
            <person name="Shen D."/>
            <person name="Roswanjaya Y."/>
            <person name="Wardhani T."/>
            <person name="Kalhor M.S."/>
            <person name="Jansen J."/>
            <person name="Van den Hoogen J."/>
            <person name="Gungor B."/>
            <person name="Hartog M."/>
            <person name="Hontelez J."/>
            <person name="Verver J."/>
            <person name="Yang W.-C."/>
            <person name="Schijlen E."/>
            <person name="Repin R."/>
            <person name="Schilthuizen M."/>
            <person name="Schranz E."/>
            <person name="Heidstra R."/>
            <person name="Miyata K."/>
            <person name="Fedorova E."/>
            <person name="Kohlen W."/>
            <person name="Bisseling T."/>
            <person name="Smit S."/>
            <person name="Geurts R."/>
        </authorList>
    </citation>
    <scope>NUCLEOTIDE SEQUENCE [LARGE SCALE GENOMIC DNA]</scope>
    <source>
        <strain evidence="3">cv. RG33-2</strain>
    </source>
</reference>
<dbReference type="OrthoDB" id="10415959at2759"/>
<name>A0A2P5B9K5_TREOI</name>
<evidence type="ECO:0000313" key="2">
    <source>
        <dbReference type="EMBL" id="PON45459.1"/>
    </source>
</evidence>
<feature type="compositionally biased region" description="Polar residues" evidence="1">
    <location>
        <begin position="114"/>
        <end position="127"/>
    </location>
</feature>
<dbReference type="EMBL" id="JXTC01000572">
    <property type="protein sequence ID" value="PON45459.1"/>
    <property type="molecule type" value="Genomic_DNA"/>
</dbReference>
<feature type="compositionally biased region" description="Polar residues" evidence="1">
    <location>
        <begin position="50"/>
        <end position="67"/>
    </location>
</feature>
<accession>A0A2P5B9K5</accession>
<dbReference type="AlphaFoldDB" id="A0A2P5B9K5"/>
<feature type="region of interest" description="Disordered" evidence="1">
    <location>
        <begin position="114"/>
        <end position="171"/>
    </location>
</feature>
<feature type="compositionally biased region" description="Low complexity" evidence="1">
    <location>
        <begin position="7"/>
        <end position="18"/>
    </location>
</feature>
<feature type="region of interest" description="Disordered" evidence="1">
    <location>
        <begin position="1"/>
        <end position="82"/>
    </location>
</feature>